<keyword evidence="1" id="KW-1185">Reference proteome</keyword>
<organism evidence="1 2">
    <name type="scientific">Haemonchus contortus</name>
    <name type="common">Barber pole worm</name>
    <dbReference type="NCBI Taxonomy" id="6289"/>
    <lineage>
        <taxon>Eukaryota</taxon>
        <taxon>Metazoa</taxon>
        <taxon>Ecdysozoa</taxon>
        <taxon>Nematoda</taxon>
        <taxon>Chromadorea</taxon>
        <taxon>Rhabditida</taxon>
        <taxon>Rhabditina</taxon>
        <taxon>Rhabditomorpha</taxon>
        <taxon>Strongyloidea</taxon>
        <taxon>Trichostrongylidae</taxon>
        <taxon>Haemonchus</taxon>
    </lineage>
</organism>
<dbReference type="Proteomes" id="UP000025227">
    <property type="component" value="Unplaced"/>
</dbReference>
<dbReference type="AlphaFoldDB" id="A0A7I4Z5N5"/>
<dbReference type="OrthoDB" id="5871526at2759"/>
<sequence length="122" mass="12977">MGDRHLPILAIQTVFGTGKTLIAALIAIRTHLATADQQQVIATTTTNTAPAQFLSIDAANTVNTLRYVSDSALAEGAPQTPADLHVILKRLPDDYGDRLAPSALATCLKYRRGWSTSCSIAT</sequence>
<name>A0A7I4Z5N5_HAECO</name>
<evidence type="ECO:0000313" key="2">
    <source>
        <dbReference type="WBParaSite" id="HCON_00177170-00001"/>
    </source>
</evidence>
<protein>
    <submittedName>
        <fullName evidence="2">ResIII domain-containing protein</fullName>
    </submittedName>
</protein>
<evidence type="ECO:0000313" key="1">
    <source>
        <dbReference type="Proteomes" id="UP000025227"/>
    </source>
</evidence>
<reference evidence="2" key="1">
    <citation type="submission" date="2020-12" db="UniProtKB">
        <authorList>
            <consortium name="WormBaseParasite"/>
        </authorList>
    </citation>
    <scope>IDENTIFICATION</scope>
    <source>
        <strain evidence="2">MHco3</strain>
    </source>
</reference>
<dbReference type="WBParaSite" id="HCON_00177170-00001">
    <property type="protein sequence ID" value="HCON_00177170-00001"/>
    <property type="gene ID" value="HCON_00177170"/>
</dbReference>
<accession>A0A7I4Z5N5</accession>
<proteinExistence type="predicted"/>